<dbReference type="AlphaFoldDB" id="A0A916DUM9"/>
<name>A0A916DUM9_9BACT</name>
<organism evidence="2 3">
    <name type="scientific">Aureispira anguillae</name>
    <dbReference type="NCBI Taxonomy" id="2864201"/>
    <lineage>
        <taxon>Bacteria</taxon>
        <taxon>Pseudomonadati</taxon>
        <taxon>Bacteroidota</taxon>
        <taxon>Saprospiria</taxon>
        <taxon>Saprospirales</taxon>
        <taxon>Saprospiraceae</taxon>
        <taxon>Aureispira</taxon>
    </lineage>
</organism>
<keyword evidence="1" id="KW-1133">Transmembrane helix</keyword>
<keyword evidence="1" id="KW-0812">Transmembrane</keyword>
<protein>
    <submittedName>
        <fullName evidence="2">Uncharacterized protein</fullName>
    </submittedName>
</protein>
<accession>A0A916DUM9</accession>
<sequence>MGFGQLLYDSVFPPSFALKLKERQLLEQMYPNIDWEYVRCNYRMPWFMQHTFAIGTALPHSYSSQYLNIYIRTPNTMTTDQRLSILVHEALHIQQYHELNSMGEKAKGWGFNRKFMHYYLGWYLQGLYQALIKDRKRWKAALQYAYWQHPMEITAYRQEKQFRQHINLYLETPVPIFFKQIPTLVCHQTAIPPTPSIFFYSLAALLSILITIARPLIELLLLPIAFLLGGRKATNLSR</sequence>
<keyword evidence="1" id="KW-0472">Membrane</keyword>
<feature type="transmembrane region" description="Helical" evidence="1">
    <location>
        <begin position="197"/>
        <end position="228"/>
    </location>
</feature>
<keyword evidence="3" id="KW-1185">Reference proteome</keyword>
<proteinExistence type="predicted"/>
<gene>
    <name evidence="2" type="ORF">AsAng_0035620</name>
</gene>
<evidence type="ECO:0000313" key="3">
    <source>
        <dbReference type="Proteomes" id="UP001060919"/>
    </source>
</evidence>
<reference evidence="2" key="1">
    <citation type="submission" date="2022-09" db="EMBL/GenBank/DDBJ databases">
        <title>Aureispira anguillicida sp. nov., isolated from Leptocephalus of Japanese eel Anguilla japonica.</title>
        <authorList>
            <person name="Yuasa K."/>
            <person name="Mekata T."/>
            <person name="Ikunari K."/>
        </authorList>
    </citation>
    <scope>NUCLEOTIDE SEQUENCE</scope>
    <source>
        <strain evidence="2">EL160426</strain>
    </source>
</reference>
<dbReference type="EMBL" id="AP026867">
    <property type="protein sequence ID" value="BDS12837.1"/>
    <property type="molecule type" value="Genomic_DNA"/>
</dbReference>
<dbReference type="Proteomes" id="UP001060919">
    <property type="component" value="Chromosome"/>
</dbReference>
<evidence type="ECO:0000256" key="1">
    <source>
        <dbReference type="SAM" id="Phobius"/>
    </source>
</evidence>
<dbReference type="KEGG" id="aup:AsAng_0035620"/>
<evidence type="ECO:0000313" key="2">
    <source>
        <dbReference type="EMBL" id="BDS12837.1"/>
    </source>
</evidence>
<dbReference type="RefSeq" id="WP_264788184.1">
    <property type="nucleotide sequence ID" value="NZ_AP026867.1"/>
</dbReference>